<reference evidence="2 3" key="1">
    <citation type="journal article" date="2023" name="Plants (Basel)">
        <title>Bridging the Gap: Combining Genomics and Transcriptomics Approaches to Understand Stylosanthes scabra, an Orphan Legume from the Brazilian Caatinga.</title>
        <authorList>
            <person name="Ferreira-Neto J.R.C."/>
            <person name="da Silva M.D."/>
            <person name="Binneck E."/>
            <person name="de Melo N.F."/>
            <person name="da Silva R.H."/>
            <person name="de Melo A.L.T.M."/>
            <person name="Pandolfi V."/>
            <person name="Bustamante F.O."/>
            <person name="Brasileiro-Vidal A.C."/>
            <person name="Benko-Iseppon A.M."/>
        </authorList>
    </citation>
    <scope>NUCLEOTIDE SEQUENCE [LARGE SCALE GENOMIC DNA]</scope>
    <source>
        <tissue evidence="2">Leaves</tissue>
    </source>
</reference>
<feature type="compositionally biased region" description="Polar residues" evidence="1">
    <location>
        <begin position="18"/>
        <end position="31"/>
    </location>
</feature>
<accession>A0ABU6YKQ7</accession>
<sequence length="224" mass="24353">MSPPRDKFNPGSGVKPTLASSLSSPMSNKSRGFTVGKMPRKPRYKLPTTANAVADAQTWGNSVATMERRAESSSVHSRNVSGKFIVTDAQTGGNSVATMEMRPASASVKPRNVSDNPLSTGGGPQQAVPCEYSKSHADLSVTDAEDEDYNPEADVDESLEEHLNNLSEREDVRRRGKETRRKNMDSWKVHVIVNGVEIPEDITSNQVFSLPAGRQVVLPFDALL</sequence>
<dbReference type="Proteomes" id="UP001341840">
    <property type="component" value="Unassembled WGS sequence"/>
</dbReference>
<keyword evidence="3" id="KW-1185">Reference proteome</keyword>
<evidence type="ECO:0000313" key="3">
    <source>
        <dbReference type="Proteomes" id="UP001341840"/>
    </source>
</evidence>
<organism evidence="2 3">
    <name type="scientific">Stylosanthes scabra</name>
    <dbReference type="NCBI Taxonomy" id="79078"/>
    <lineage>
        <taxon>Eukaryota</taxon>
        <taxon>Viridiplantae</taxon>
        <taxon>Streptophyta</taxon>
        <taxon>Embryophyta</taxon>
        <taxon>Tracheophyta</taxon>
        <taxon>Spermatophyta</taxon>
        <taxon>Magnoliopsida</taxon>
        <taxon>eudicotyledons</taxon>
        <taxon>Gunneridae</taxon>
        <taxon>Pentapetalae</taxon>
        <taxon>rosids</taxon>
        <taxon>fabids</taxon>
        <taxon>Fabales</taxon>
        <taxon>Fabaceae</taxon>
        <taxon>Papilionoideae</taxon>
        <taxon>50 kb inversion clade</taxon>
        <taxon>dalbergioids sensu lato</taxon>
        <taxon>Dalbergieae</taxon>
        <taxon>Pterocarpus clade</taxon>
        <taxon>Stylosanthes</taxon>
    </lineage>
</organism>
<gene>
    <name evidence="2" type="ORF">PIB30_052819</name>
</gene>
<feature type="region of interest" description="Disordered" evidence="1">
    <location>
        <begin position="104"/>
        <end position="129"/>
    </location>
</feature>
<protein>
    <submittedName>
        <fullName evidence="2">Uncharacterized protein</fullName>
    </submittedName>
</protein>
<comment type="caution">
    <text evidence="2">The sequence shown here is derived from an EMBL/GenBank/DDBJ whole genome shotgun (WGS) entry which is preliminary data.</text>
</comment>
<evidence type="ECO:0000313" key="2">
    <source>
        <dbReference type="EMBL" id="MED6209243.1"/>
    </source>
</evidence>
<name>A0ABU6YKQ7_9FABA</name>
<feature type="region of interest" description="Disordered" evidence="1">
    <location>
        <begin position="1"/>
        <end position="49"/>
    </location>
</feature>
<evidence type="ECO:0000256" key="1">
    <source>
        <dbReference type="SAM" id="MobiDB-lite"/>
    </source>
</evidence>
<dbReference type="EMBL" id="JASCZI010242042">
    <property type="protein sequence ID" value="MED6209243.1"/>
    <property type="molecule type" value="Genomic_DNA"/>
</dbReference>
<proteinExistence type="predicted"/>